<evidence type="ECO:0000313" key="1">
    <source>
        <dbReference type="EMBL" id="KAJ7002513.1"/>
    </source>
</evidence>
<gene>
    <name evidence="1" type="ORF">NC653_007869</name>
</gene>
<organism evidence="1 2">
    <name type="scientific">Populus alba x Populus x berolinensis</name>
    <dbReference type="NCBI Taxonomy" id="444605"/>
    <lineage>
        <taxon>Eukaryota</taxon>
        <taxon>Viridiplantae</taxon>
        <taxon>Streptophyta</taxon>
        <taxon>Embryophyta</taxon>
        <taxon>Tracheophyta</taxon>
        <taxon>Spermatophyta</taxon>
        <taxon>Magnoliopsida</taxon>
        <taxon>eudicotyledons</taxon>
        <taxon>Gunneridae</taxon>
        <taxon>Pentapetalae</taxon>
        <taxon>rosids</taxon>
        <taxon>fabids</taxon>
        <taxon>Malpighiales</taxon>
        <taxon>Salicaceae</taxon>
        <taxon>Saliceae</taxon>
        <taxon>Populus</taxon>
    </lineage>
</organism>
<keyword evidence="2" id="KW-1185">Reference proteome</keyword>
<dbReference type="PANTHER" id="PTHR31210:SF11">
    <property type="entry name" value="KETOGLUTARATE REDUCTASE TRANS-SPLICING-LIKE PROTEIN, PUTATIVE (DUF707)-RELATED"/>
    <property type="match status" value="1"/>
</dbReference>
<evidence type="ECO:0000313" key="2">
    <source>
        <dbReference type="Proteomes" id="UP001164929"/>
    </source>
</evidence>
<dbReference type="Pfam" id="PF05212">
    <property type="entry name" value="DUF707"/>
    <property type="match status" value="1"/>
</dbReference>
<name>A0AAD6W7X4_9ROSI</name>
<proteinExistence type="predicted"/>
<sequence>MQMGGNDGTCLLKAAWRCTWYMIQNDLIHAWGLDRKLGHCAQVLPSESKEVDKRPQVRTQSYVEMNIFHKRWEDAVNEDRCWVDPYQQRSLNSQVSGVIDDDRKKRANVSQASIERDYCNVMILWSLSSPARKEMGDTPIVSVAGFHR</sequence>
<comment type="caution">
    <text evidence="1">The sequence shown here is derived from an EMBL/GenBank/DDBJ whole genome shotgun (WGS) entry which is preliminary data.</text>
</comment>
<dbReference type="AlphaFoldDB" id="A0AAD6W7X4"/>
<dbReference type="InterPro" id="IPR007877">
    <property type="entry name" value="DUF707"/>
</dbReference>
<accession>A0AAD6W7X4</accession>
<dbReference type="Proteomes" id="UP001164929">
    <property type="component" value="Chromosome 3"/>
</dbReference>
<dbReference type="PANTHER" id="PTHR31210">
    <property type="entry name" value="OS06G0731900 PROTEIN"/>
    <property type="match status" value="1"/>
</dbReference>
<protein>
    <submittedName>
        <fullName evidence="1">Uncharacterized protein</fullName>
    </submittedName>
</protein>
<dbReference type="EMBL" id="JAQIZT010000003">
    <property type="protein sequence ID" value="KAJ7002513.1"/>
    <property type="molecule type" value="Genomic_DNA"/>
</dbReference>
<reference evidence="1" key="1">
    <citation type="journal article" date="2023" name="Mol. Ecol. Resour.">
        <title>Chromosome-level genome assembly of a triploid poplar Populus alba 'Berolinensis'.</title>
        <authorList>
            <person name="Chen S."/>
            <person name="Yu Y."/>
            <person name="Wang X."/>
            <person name="Wang S."/>
            <person name="Zhang T."/>
            <person name="Zhou Y."/>
            <person name="He R."/>
            <person name="Meng N."/>
            <person name="Wang Y."/>
            <person name="Liu W."/>
            <person name="Liu Z."/>
            <person name="Liu J."/>
            <person name="Guo Q."/>
            <person name="Huang H."/>
            <person name="Sederoff R.R."/>
            <person name="Wang G."/>
            <person name="Qu G."/>
            <person name="Chen S."/>
        </authorList>
    </citation>
    <scope>NUCLEOTIDE SEQUENCE</scope>
    <source>
        <strain evidence="1">SC-2020</strain>
    </source>
</reference>